<proteinExistence type="predicted"/>
<evidence type="ECO:0000256" key="1">
    <source>
        <dbReference type="SAM" id="MobiDB-lite"/>
    </source>
</evidence>
<dbReference type="Gene3D" id="3.40.630.30">
    <property type="match status" value="1"/>
</dbReference>
<feature type="compositionally biased region" description="Polar residues" evidence="1">
    <location>
        <begin position="465"/>
        <end position="481"/>
    </location>
</feature>
<dbReference type="OrthoDB" id="64477at2759"/>
<feature type="compositionally biased region" description="Polar residues" evidence="1">
    <location>
        <begin position="286"/>
        <end position="302"/>
    </location>
</feature>
<reference evidence="2 3" key="1">
    <citation type="journal article" date="2017" name="Mol. Ecol.">
        <title>Comparative and population genomic landscape of Phellinus noxius: A hypervariable fungus causing root rot in trees.</title>
        <authorList>
            <person name="Chung C.L."/>
            <person name="Lee T.J."/>
            <person name="Akiba M."/>
            <person name="Lee H.H."/>
            <person name="Kuo T.H."/>
            <person name="Liu D."/>
            <person name="Ke H.M."/>
            <person name="Yokoi T."/>
            <person name="Roa M.B."/>
            <person name="Lu M.J."/>
            <person name="Chang Y.Y."/>
            <person name="Ann P.J."/>
            <person name="Tsai J.N."/>
            <person name="Chen C.Y."/>
            <person name="Tzean S.S."/>
            <person name="Ota Y."/>
            <person name="Hattori T."/>
            <person name="Sahashi N."/>
            <person name="Liou R.F."/>
            <person name="Kikuchi T."/>
            <person name="Tsai I.J."/>
        </authorList>
    </citation>
    <scope>NUCLEOTIDE SEQUENCE [LARGE SCALE GENOMIC DNA]</scope>
    <source>
        <strain evidence="2 3">FFPRI411160</strain>
    </source>
</reference>
<dbReference type="EMBL" id="NBII01000003">
    <property type="protein sequence ID" value="PAV20373.1"/>
    <property type="molecule type" value="Genomic_DNA"/>
</dbReference>
<dbReference type="Proteomes" id="UP000217199">
    <property type="component" value="Unassembled WGS sequence"/>
</dbReference>
<comment type="caution">
    <text evidence="2">The sequence shown here is derived from an EMBL/GenBank/DDBJ whole genome shotgun (WGS) entry which is preliminary data.</text>
</comment>
<protein>
    <submittedName>
        <fullName evidence="2">Acyl-N</fullName>
    </submittedName>
</protein>
<evidence type="ECO:0000313" key="3">
    <source>
        <dbReference type="Proteomes" id="UP000217199"/>
    </source>
</evidence>
<dbReference type="InParanoid" id="A0A286ULA1"/>
<dbReference type="SUPFAM" id="SSF55729">
    <property type="entry name" value="Acyl-CoA N-acyltransferases (Nat)"/>
    <property type="match status" value="1"/>
</dbReference>
<name>A0A286ULA1_9AGAM</name>
<sequence>MSDASSSIGTINGLVRLRAFNPTGVNTEQLLELWSLLQDTNADAALAANVFDFPQTPQCLFFATIHGPVFREFSNGRLPEEYEVVGADEVTHEGDGIDTDTEVRCKLNEIKEIRTLVGLLYITTSSIPSEVVLGLVITPRARHHGLGTIVTKKALEIAFEQFGFHRICATILAPPKASHAERRGELYRDMERELERAKSMLIGMGFSHEGIRRNAIRKSENFIWRDVHHLALLDIEYFDRRLYPRDRRTRWDEMLMRQENEREALLRAESRLRRSGSTDTLRPGANSINENGEGSGFVSSDSWTEEDSSVTGTDIETTANSSSYQFATALSDTDIAMQGVRRSFFSFESSDGETDEEVHSSYVRERIERYLDDSNSSGRAPATEDPDQNWSEADISSLSAHSEGTDTDDDNNDVEMYQTVRSVDEDGTLDQLALIDGLTSVPTSPPPSLLSADDDDESLSHTRNRNAISQETLEYTDISSSTSEEGEYLLANVITDSGSESDVQSVTNAWQVVNPHTVTPSADCI</sequence>
<accession>A0A286ULA1</accession>
<feature type="region of interest" description="Disordered" evidence="1">
    <location>
        <begin position="270"/>
        <end position="316"/>
    </location>
</feature>
<feature type="region of interest" description="Disordered" evidence="1">
    <location>
        <begin position="369"/>
        <end position="390"/>
    </location>
</feature>
<organism evidence="2 3">
    <name type="scientific">Pyrrhoderma noxium</name>
    <dbReference type="NCBI Taxonomy" id="2282107"/>
    <lineage>
        <taxon>Eukaryota</taxon>
        <taxon>Fungi</taxon>
        <taxon>Dikarya</taxon>
        <taxon>Basidiomycota</taxon>
        <taxon>Agaricomycotina</taxon>
        <taxon>Agaricomycetes</taxon>
        <taxon>Hymenochaetales</taxon>
        <taxon>Hymenochaetaceae</taxon>
        <taxon>Pyrrhoderma</taxon>
    </lineage>
</organism>
<dbReference type="AlphaFoldDB" id="A0A286ULA1"/>
<gene>
    <name evidence="2" type="ORF">PNOK_0300000</name>
</gene>
<keyword evidence="3" id="KW-1185">Reference proteome</keyword>
<feature type="region of interest" description="Disordered" evidence="1">
    <location>
        <begin position="438"/>
        <end position="481"/>
    </location>
</feature>
<dbReference type="InterPro" id="IPR016181">
    <property type="entry name" value="Acyl_CoA_acyltransferase"/>
</dbReference>
<evidence type="ECO:0000313" key="2">
    <source>
        <dbReference type="EMBL" id="PAV20373.1"/>
    </source>
</evidence>